<keyword evidence="3" id="KW-0560">Oxidoreductase</keyword>
<accession>A0A6A6AYI4</accession>
<reference evidence="4" key="1">
    <citation type="journal article" date="2020" name="Stud. Mycol.">
        <title>101 Dothideomycetes genomes: a test case for predicting lifestyles and emergence of pathogens.</title>
        <authorList>
            <person name="Haridas S."/>
            <person name="Albert R."/>
            <person name="Binder M."/>
            <person name="Bloem J."/>
            <person name="Labutti K."/>
            <person name="Salamov A."/>
            <person name="Andreopoulos B."/>
            <person name="Baker S."/>
            <person name="Barry K."/>
            <person name="Bills G."/>
            <person name="Bluhm B."/>
            <person name="Cannon C."/>
            <person name="Castanera R."/>
            <person name="Culley D."/>
            <person name="Daum C."/>
            <person name="Ezra D."/>
            <person name="Gonzalez J."/>
            <person name="Henrissat B."/>
            <person name="Kuo A."/>
            <person name="Liang C."/>
            <person name="Lipzen A."/>
            <person name="Lutzoni F."/>
            <person name="Magnuson J."/>
            <person name="Mondo S."/>
            <person name="Nolan M."/>
            <person name="Ohm R."/>
            <person name="Pangilinan J."/>
            <person name="Park H.-J."/>
            <person name="Ramirez L."/>
            <person name="Alfaro M."/>
            <person name="Sun H."/>
            <person name="Tritt A."/>
            <person name="Yoshinaga Y."/>
            <person name="Zwiers L.-H."/>
            <person name="Turgeon B."/>
            <person name="Goodwin S."/>
            <person name="Spatafora J."/>
            <person name="Crous P."/>
            <person name="Grigoriev I."/>
        </authorList>
    </citation>
    <scope>NUCLEOTIDE SEQUENCE</scope>
    <source>
        <strain evidence="4">CBS 121167</strain>
    </source>
</reference>
<sequence length="308" mass="33670">MLGFCAAPSFLPDRDIPDLSGKVVIVTGGNAGLGFETVRQLAKHNPARIYLAARSKEKGQAAIQQLKESEGNIAPITFLSLDLSSFESIKAAVQAFQACESRLDILINNAGIMMTAPGLTKEGYEIQFGTNVMGHALFTQLLLPTLQETAKINPDVRVVTLSSASEAMAPADLYPFDEFKTTMLERNTTARYCISKLANAHYTSAIAERHNDVKFICVHPGMAATNLHHESTGVFLKPFLDVAVWAFASTVEKGALNQLWASISPDAKTGEFYSPVGIPGKGSERVQDRELQEQLWSWTQEELKSHIQ</sequence>
<dbReference type="Proteomes" id="UP000799438">
    <property type="component" value="Unassembled WGS sequence"/>
</dbReference>
<dbReference type="GO" id="GO:0016491">
    <property type="term" value="F:oxidoreductase activity"/>
    <property type="evidence" value="ECO:0007669"/>
    <property type="project" value="UniProtKB-KW"/>
</dbReference>
<dbReference type="RefSeq" id="XP_033391772.1">
    <property type="nucleotide sequence ID" value="XM_033541424.1"/>
</dbReference>
<dbReference type="SUPFAM" id="SSF51735">
    <property type="entry name" value="NAD(P)-binding Rossmann-fold domains"/>
    <property type="match status" value="1"/>
</dbReference>
<keyword evidence="5" id="KW-1185">Reference proteome</keyword>
<dbReference type="InterPro" id="IPR036291">
    <property type="entry name" value="NAD(P)-bd_dom_sf"/>
</dbReference>
<dbReference type="Gene3D" id="3.40.50.720">
    <property type="entry name" value="NAD(P)-binding Rossmann-like Domain"/>
    <property type="match status" value="1"/>
</dbReference>
<dbReference type="GeneID" id="54298920"/>
<evidence type="ECO:0000313" key="5">
    <source>
        <dbReference type="Proteomes" id="UP000799438"/>
    </source>
</evidence>
<dbReference type="Pfam" id="PF00106">
    <property type="entry name" value="adh_short"/>
    <property type="match status" value="1"/>
</dbReference>
<gene>
    <name evidence="4" type="ORF">K452DRAFT_292708</name>
</gene>
<dbReference type="EMBL" id="ML995536">
    <property type="protein sequence ID" value="KAF2136054.1"/>
    <property type="molecule type" value="Genomic_DNA"/>
</dbReference>
<evidence type="ECO:0000313" key="4">
    <source>
        <dbReference type="EMBL" id="KAF2136054.1"/>
    </source>
</evidence>
<dbReference type="OrthoDB" id="191139at2759"/>
<evidence type="ECO:0000256" key="2">
    <source>
        <dbReference type="ARBA" id="ARBA00022857"/>
    </source>
</evidence>
<name>A0A6A6AYI4_9PEZI</name>
<proteinExistence type="inferred from homology"/>
<dbReference type="PANTHER" id="PTHR24320:SF282">
    <property type="entry name" value="WW DOMAIN-CONTAINING OXIDOREDUCTASE"/>
    <property type="match status" value="1"/>
</dbReference>
<evidence type="ECO:0000256" key="1">
    <source>
        <dbReference type="ARBA" id="ARBA00006484"/>
    </source>
</evidence>
<dbReference type="PANTHER" id="PTHR24320">
    <property type="entry name" value="RETINOL DEHYDROGENASE"/>
    <property type="match status" value="1"/>
</dbReference>
<protein>
    <submittedName>
        <fullName evidence="4">Uncharacterized protein</fullName>
    </submittedName>
</protein>
<dbReference type="InterPro" id="IPR002347">
    <property type="entry name" value="SDR_fam"/>
</dbReference>
<keyword evidence="2" id="KW-0521">NADP</keyword>
<organism evidence="4 5">
    <name type="scientific">Aplosporella prunicola CBS 121167</name>
    <dbReference type="NCBI Taxonomy" id="1176127"/>
    <lineage>
        <taxon>Eukaryota</taxon>
        <taxon>Fungi</taxon>
        <taxon>Dikarya</taxon>
        <taxon>Ascomycota</taxon>
        <taxon>Pezizomycotina</taxon>
        <taxon>Dothideomycetes</taxon>
        <taxon>Dothideomycetes incertae sedis</taxon>
        <taxon>Botryosphaeriales</taxon>
        <taxon>Aplosporellaceae</taxon>
        <taxon>Aplosporella</taxon>
    </lineage>
</organism>
<dbReference type="AlphaFoldDB" id="A0A6A6AYI4"/>
<comment type="similarity">
    <text evidence="1">Belongs to the short-chain dehydrogenases/reductases (SDR) family.</text>
</comment>
<evidence type="ECO:0000256" key="3">
    <source>
        <dbReference type="ARBA" id="ARBA00023002"/>
    </source>
</evidence>
<dbReference type="PRINTS" id="PR00081">
    <property type="entry name" value="GDHRDH"/>
</dbReference>